<dbReference type="AlphaFoldDB" id="A0A4D9EY85"/>
<sequence>MQVSRSLGAAGLWDWGSDPCLTLPAFLSREDGPFQKPEPGFAELEKRLSEFSLKSAILQEVLLGFKETLRLELENSTGKEQEPEWCEMRLKHPYTVQSAALMSDWKRPQGSSRVSGVRDWNPCLD</sequence>
<comment type="caution">
    <text evidence="1">The sequence shown here is derived from an EMBL/GenBank/DDBJ whole genome shotgun (WGS) entry which is preliminary data.</text>
</comment>
<proteinExistence type="predicted"/>
<dbReference type="GO" id="GO:0008233">
    <property type="term" value="F:peptidase activity"/>
    <property type="evidence" value="ECO:0007669"/>
    <property type="project" value="UniProtKB-KW"/>
</dbReference>
<name>A0A4D9EY85_9SAUR</name>
<organism evidence="1 2">
    <name type="scientific">Platysternon megacephalum</name>
    <name type="common">big-headed turtle</name>
    <dbReference type="NCBI Taxonomy" id="55544"/>
    <lineage>
        <taxon>Eukaryota</taxon>
        <taxon>Metazoa</taxon>
        <taxon>Chordata</taxon>
        <taxon>Craniata</taxon>
        <taxon>Vertebrata</taxon>
        <taxon>Euteleostomi</taxon>
        <taxon>Archelosauria</taxon>
        <taxon>Testudinata</taxon>
        <taxon>Testudines</taxon>
        <taxon>Cryptodira</taxon>
        <taxon>Durocryptodira</taxon>
        <taxon>Testudinoidea</taxon>
        <taxon>Platysternidae</taxon>
        <taxon>Platysternon</taxon>
    </lineage>
</organism>
<gene>
    <name evidence="1" type="ORF">DR999_PMT06184</name>
</gene>
<dbReference type="STRING" id="55544.A0A4D9EY85"/>
<reference evidence="1 2" key="2">
    <citation type="submission" date="2019-04" db="EMBL/GenBank/DDBJ databases">
        <title>The genome sequence of big-headed turtle.</title>
        <authorList>
            <person name="Gong S."/>
        </authorList>
    </citation>
    <scope>NUCLEOTIDE SEQUENCE [LARGE SCALE GENOMIC DNA]</scope>
    <source>
        <strain evidence="1">DO16091913</strain>
        <tissue evidence="1">Muscle</tissue>
    </source>
</reference>
<protein>
    <submittedName>
        <fullName evidence="1">Cysteine protease ATG4C</fullName>
    </submittedName>
</protein>
<dbReference type="Proteomes" id="UP000297703">
    <property type="component" value="Unassembled WGS sequence"/>
</dbReference>
<keyword evidence="1" id="KW-0645">Protease</keyword>
<keyword evidence="2" id="KW-1185">Reference proteome</keyword>
<accession>A0A4D9EY85</accession>
<reference evidence="1 2" key="1">
    <citation type="submission" date="2019-04" db="EMBL/GenBank/DDBJ databases">
        <title>Draft genome of the big-headed turtle Platysternon megacephalum.</title>
        <authorList>
            <person name="Gong S."/>
        </authorList>
    </citation>
    <scope>NUCLEOTIDE SEQUENCE [LARGE SCALE GENOMIC DNA]</scope>
    <source>
        <strain evidence="1">DO16091913</strain>
        <tissue evidence="1">Muscle</tissue>
    </source>
</reference>
<dbReference type="GO" id="GO:0006508">
    <property type="term" value="P:proteolysis"/>
    <property type="evidence" value="ECO:0007669"/>
    <property type="project" value="UniProtKB-KW"/>
</dbReference>
<evidence type="ECO:0000313" key="2">
    <source>
        <dbReference type="Proteomes" id="UP000297703"/>
    </source>
</evidence>
<dbReference type="EMBL" id="QXTE01000039">
    <property type="protein sequence ID" value="TFK10774.1"/>
    <property type="molecule type" value="Genomic_DNA"/>
</dbReference>
<evidence type="ECO:0000313" key="1">
    <source>
        <dbReference type="EMBL" id="TFK10774.1"/>
    </source>
</evidence>
<keyword evidence="1" id="KW-0378">Hydrolase</keyword>